<feature type="transmembrane region" description="Helical" evidence="1">
    <location>
        <begin position="94"/>
        <end position="115"/>
    </location>
</feature>
<keyword evidence="1" id="KW-0472">Membrane</keyword>
<feature type="transmembrane region" description="Helical" evidence="1">
    <location>
        <begin position="6"/>
        <end position="25"/>
    </location>
</feature>
<evidence type="ECO:0000313" key="2">
    <source>
        <dbReference type="EMBL" id="MDD9207037.1"/>
    </source>
</evidence>
<keyword evidence="1" id="KW-0812">Transmembrane</keyword>
<name>A0ABT5TY88_9MICO</name>
<dbReference type="EMBL" id="JARACI010001031">
    <property type="protein sequence ID" value="MDD9207037.1"/>
    <property type="molecule type" value="Genomic_DNA"/>
</dbReference>
<dbReference type="Proteomes" id="UP001165561">
    <property type="component" value="Unassembled WGS sequence"/>
</dbReference>
<organism evidence="2 3">
    <name type="scientific">Georgenia halotolerans</name>
    <dbReference type="NCBI Taxonomy" id="3028317"/>
    <lineage>
        <taxon>Bacteria</taxon>
        <taxon>Bacillati</taxon>
        <taxon>Actinomycetota</taxon>
        <taxon>Actinomycetes</taxon>
        <taxon>Micrococcales</taxon>
        <taxon>Bogoriellaceae</taxon>
        <taxon>Georgenia</taxon>
    </lineage>
</organism>
<proteinExistence type="predicted"/>
<evidence type="ECO:0000256" key="1">
    <source>
        <dbReference type="SAM" id="Phobius"/>
    </source>
</evidence>
<gene>
    <name evidence="2" type="ORF">PU560_11245</name>
</gene>
<sequence length="117" mass="12484">MLIATYLVSALAAALALWALWFTVVDRAVVLRQLVLGAAVEVAMLAQMVVGAVGLVSGHRLVDGVTFWGYQVVALLLLPGAALWAVAERTRWSSAVLLGAALTILVMQARVWQVWSA</sequence>
<comment type="caution">
    <text evidence="2">The sequence shown here is derived from an EMBL/GenBank/DDBJ whole genome shotgun (WGS) entry which is preliminary data.</text>
</comment>
<evidence type="ECO:0008006" key="4">
    <source>
        <dbReference type="Google" id="ProtNLM"/>
    </source>
</evidence>
<keyword evidence="1" id="KW-1133">Transmembrane helix</keyword>
<evidence type="ECO:0000313" key="3">
    <source>
        <dbReference type="Proteomes" id="UP001165561"/>
    </source>
</evidence>
<protein>
    <recommendedName>
        <fullName evidence="4">Integral membrane protein</fullName>
    </recommendedName>
</protein>
<accession>A0ABT5TY88</accession>
<keyword evidence="3" id="KW-1185">Reference proteome</keyword>
<feature type="transmembrane region" description="Helical" evidence="1">
    <location>
        <begin position="68"/>
        <end position="87"/>
    </location>
</feature>
<reference evidence="2" key="1">
    <citation type="submission" date="2023-02" db="EMBL/GenBank/DDBJ databases">
        <title>Georgenia sp.10Sc9-8, isolated from a soil sample collected from the Taklamakan desert.</title>
        <authorList>
            <person name="Liu S."/>
        </authorList>
    </citation>
    <scope>NUCLEOTIDE SEQUENCE</scope>
    <source>
        <strain evidence="2">10Sc9-8</strain>
    </source>
</reference>
<feature type="transmembrane region" description="Helical" evidence="1">
    <location>
        <begin position="34"/>
        <end position="56"/>
    </location>
</feature>